<organism evidence="1 2">
    <name type="scientific">Citrus unshiu</name>
    <name type="common">Satsuma mandarin</name>
    <name type="synonym">Citrus nobilis var. unshiu</name>
    <dbReference type="NCBI Taxonomy" id="55188"/>
    <lineage>
        <taxon>Eukaryota</taxon>
        <taxon>Viridiplantae</taxon>
        <taxon>Streptophyta</taxon>
        <taxon>Embryophyta</taxon>
        <taxon>Tracheophyta</taxon>
        <taxon>Spermatophyta</taxon>
        <taxon>Magnoliopsida</taxon>
        <taxon>eudicotyledons</taxon>
        <taxon>Gunneridae</taxon>
        <taxon>Pentapetalae</taxon>
        <taxon>rosids</taxon>
        <taxon>malvids</taxon>
        <taxon>Sapindales</taxon>
        <taxon>Rutaceae</taxon>
        <taxon>Aurantioideae</taxon>
        <taxon>Citrus</taxon>
    </lineage>
</organism>
<name>A0A2H5QNR3_CITUN</name>
<proteinExistence type="predicted"/>
<dbReference type="EMBL" id="BDQV01000555">
    <property type="protein sequence ID" value="GAY66229.1"/>
    <property type="molecule type" value="Genomic_DNA"/>
</dbReference>
<reference evidence="1 2" key="1">
    <citation type="journal article" date="2017" name="Front. Genet.">
        <title>Draft sequencing of the heterozygous diploid genome of Satsuma (Citrus unshiu Marc.) using a hybrid assembly approach.</title>
        <authorList>
            <person name="Shimizu T."/>
            <person name="Tanizawa Y."/>
            <person name="Mochizuki T."/>
            <person name="Nagasaki H."/>
            <person name="Yoshioka T."/>
            <person name="Toyoda A."/>
            <person name="Fujiyama A."/>
            <person name="Kaminuma E."/>
            <person name="Nakamura Y."/>
        </authorList>
    </citation>
    <scope>NUCLEOTIDE SEQUENCE [LARGE SCALE GENOMIC DNA]</scope>
    <source>
        <strain evidence="2">cv. Miyagawa wase</strain>
    </source>
</reference>
<dbReference type="PANTHER" id="PTHR48258:SF15">
    <property type="entry name" value="OS02G0543900 PROTEIN"/>
    <property type="match status" value="1"/>
</dbReference>
<protein>
    <submittedName>
        <fullName evidence="1">Uncharacterized protein</fullName>
    </submittedName>
</protein>
<gene>
    <name evidence="1" type="ORF">CUMW_247060</name>
</gene>
<evidence type="ECO:0000313" key="1">
    <source>
        <dbReference type="EMBL" id="GAY66229.1"/>
    </source>
</evidence>
<dbReference type="Proteomes" id="UP000236630">
    <property type="component" value="Unassembled WGS sequence"/>
</dbReference>
<keyword evidence="2" id="KW-1185">Reference proteome</keyword>
<dbReference type="PANTHER" id="PTHR48258">
    <property type="entry name" value="DUF4218 DOMAIN-CONTAINING PROTEIN-RELATED"/>
    <property type="match status" value="1"/>
</dbReference>
<sequence length="91" mass="10698">VLEMWKRYIDKNLLIDSKTSYNTSGFRFHAKQHDETRKTQNYGIMMRSDDQSVKVPYYGVLKEIVEISYTNGNKVVLFNCDLFEIVPEKIG</sequence>
<feature type="non-terminal residue" evidence="1">
    <location>
        <position position="1"/>
    </location>
</feature>
<dbReference type="AlphaFoldDB" id="A0A2H5QNR3"/>
<evidence type="ECO:0000313" key="2">
    <source>
        <dbReference type="Proteomes" id="UP000236630"/>
    </source>
</evidence>
<accession>A0A2H5QNR3</accession>
<comment type="caution">
    <text evidence="1">The sequence shown here is derived from an EMBL/GenBank/DDBJ whole genome shotgun (WGS) entry which is preliminary data.</text>
</comment>